<organism evidence="1">
    <name type="scientific">uncultured Caudovirales phage</name>
    <dbReference type="NCBI Taxonomy" id="2100421"/>
    <lineage>
        <taxon>Viruses</taxon>
        <taxon>Duplodnaviria</taxon>
        <taxon>Heunggongvirae</taxon>
        <taxon>Uroviricota</taxon>
        <taxon>Caudoviricetes</taxon>
        <taxon>Peduoviridae</taxon>
        <taxon>Maltschvirus</taxon>
        <taxon>Maltschvirus maltsch</taxon>
    </lineage>
</organism>
<evidence type="ECO:0000313" key="1">
    <source>
        <dbReference type="EMBL" id="CAB4147696.1"/>
    </source>
</evidence>
<accession>A0A6J5MRK0</accession>
<reference evidence="1" key="1">
    <citation type="submission" date="2020-04" db="EMBL/GenBank/DDBJ databases">
        <authorList>
            <person name="Chiriac C."/>
            <person name="Salcher M."/>
            <person name="Ghai R."/>
            <person name="Kavagutti S V."/>
        </authorList>
    </citation>
    <scope>NUCLEOTIDE SEQUENCE</scope>
</reference>
<gene>
    <name evidence="1" type="ORF">UFOVP505_43</name>
</gene>
<proteinExistence type="predicted"/>
<dbReference type="EMBL" id="LR796475">
    <property type="protein sequence ID" value="CAB4147696.1"/>
    <property type="molecule type" value="Genomic_DNA"/>
</dbReference>
<sequence>MALDNFIPTVWSARLLAALHKNLVYGQPDVINRDYEGDIAQAGDTVKIGGIGPVTVSSYTKNSNMSAAETLADSSTVLTIDQAKYFNFQVDDIDKAQTKPKVMDDAMGEAAYALRDNIDQSVAGLYTDASATNLIGTTASPKTDAATAGQPYVYLTQLRQKLDEANVPDDGTRFVIIPPWYETYLLQDSKFVANAASAPDSTIRNGQIRTVLGMNVLKSNNVPNTSNTKYRIVAGHRMAWSLAVQVNKIEAYRMELRFADAVKGLVLYGRKVTRASALAVLCINPT</sequence>
<protein>
    <submittedName>
        <fullName evidence="1">Major capsid protein Gp5</fullName>
    </submittedName>
</protein>
<name>A0A6J5MRK0_9CAUD</name>
<dbReference type="Pfam" id="PF25209">
    <property type="entry name" value="Phage_capsid_4"/>
    <property type="match status" value="1"/>
</dbReference>